<name>A0A409XXG8_9AGAR</name>
<dbReference type="OrthoDB" id="2995911at2759"/>
<evidence type="ECO:0000313" key="2">
    <source>
        <dbReference type="Proteomes" id="UP000284706"/>
    </source>
</evidence>
<dbReference type="EMBL" id="NHYE01001426">
    <property type="protein sequence ID" value="PPQ95425.1"/>
    <property type="molecule type" value="Genomic_DNA"/>
</dbReference>
<keyword evidence="2" id="KW-1185">Reference proteome</keyword>
<protein>
    <submittedName>
        <fullName evidence="1">Uncharacterized protein</fullName>
    </submittedName>
</protein>
<sequence length="373" mass="42565">MDAIIYAEVHLMSQRKARLFLRTIRQPTGINLTTESRVQPRNGAYFALLVKSAYLCPDLNPSTISLFVSACPRVEDFTYWPVADNESVIQGGTQDLWNTPNLHQQLHPPMFATIDTRRSEAHFANFTLQQISEHTSPSLSPRRLSLRLHEGHPMAHFRFIEPRTTFFSRVTHLSLANRWEEWTSWATHLFKAESLPSLKYLKLELTVESAPKDDRLHGTHRSTVTSTSAWLQTVTGSYINPDAPWEASFSDDGANASWDYFTTKMDRVAGALSTALSNSASLKVCVLLFRYDSDAARTARVISRLTSSRLKAHPGLNRRGFDPRLVFAWEKEPFRYPYAHSTHERMIWKSAEAVAKAQRHILSYTVLDCDRLI</sequence>
<proteinExistence type="predicted"/>
<comment type="caution">
    <text evidence="1">The sequence shown here is derived from an EMBL/GenBank/DDBJ whole genome shotgun (WGS) entry which is preliminary data.</text>
</comment>
<dbReference type="Proteomes" id="UP000284706">
    <property type="component" value="Unassembled WGS sequence"/>
</dbReference>
<gene>
    <name evidence="1" type="ORF">CVT26_008446</name>
</gene>
<reference evidence="1 2" key="1">
    <citation type="journal article" date="2018" name="Evol. Lett.">
        <title>Horizontal gene cluster transfer increased hallucinogenic mushroom diversity.</title>
        <authorList>
            <person name="Reynolds H.T."/>
            <person name="Vijayakumar V."/>
            <person name="Gluck-Thaler E."/>
            <person name="Korotkin H.B."/>
            <person name="Matheny P.B."/>
            <person name="Slot J.C."/>
        </authorList>
    </citation>
    <scope>NUCLEOTIDE SEQUENCE [LARGE SCALE GENOMIC DNA]</scope>
    <source>
        <strain evidence="1 2">SRW20</strain>
    </source>
</reference>
<organism evidence="1 2">
    <name type="scientific">Gymnopilus dilepis</name>
    <dbReference type="NCBI Taxonomy" id="231916"/>
    <lineage>
        <taxon>Eukaryota</taxon>
        <taxon>Fungi</taxon>
        <taxon>Dikarya</taxon>
        <taxon>Basidiomycota</taxon>
        <taxon>Agaricomycotina</taxon>
        <taxon>Agaricomycetes</taxon>
        <taxon>Agaricomycetidae</taxon>
        <taxon>Agaricales</taxon>
        <taxon>Agaricineae</taxon>
        <taxon>Hymenogastraceae</taxon>
        <taxon>Gymnopilus</taxon>
    </lineage>
</organism>
<accession>A0A409XXG8</accession>
<dbReference type="InParanoid" id="A0A409XXG8"/>
<dbReference type="AlphaFoldDB" id="A0A409XXG8"/>
<evidence type="ECO:0000313" key="1">
    <source>
        <dbReference type="EMBL" id="PPQ95425.1"/>
    </source>
</evidence>